<dbReference type="InterPro" id="IPR006549">
    <property type="entry name" value="HAD-SF_hydro_IIIA"/>
</dbReference>
<dbReference type="Gene3D" id="3.40.50.1000">
    <property type="entry name" value="HAD superfamily/HAD-like"/>
    <property type="match status" value="1"/>
</dbReference>
<dbReference type="PRINTS" id="PR00413">
    <property type="entry name" value="HADHALOGNASE"/>
</dbReference>
<dbReference type="InterPro" id="IPR023214">
    <property type="entry name" value="HAD_sf"/>
</dbReference>
<dbReference type="PANTHER" id="PTHR46470:SF2">
    <property type="entry name" value="GLYCERALDEHYDE 3-PHOSPHATE PHOSPHATASE"/>
    <property type="match status" value="1"/>
</dbReference>
<dbReference type="Gene3D" id="1.10.150.520">
    <property type="match status" value="1"/>
</dbReference>
<keyword evidence="2" id="KW-0479">Metal-binding</keyword>
<keyword evidence="3 5" id="KW-0378">Hydrolase</keyword>
<dbReference type="EMBL" id="JAXOFX010000003">
    <property type="protein sequence ID" value="MDZ5471231.1"/>
    <property type="molecule type" value="Genomic_DNA"/>
</dbReference>
<evidence type="ECO:0000256" key="1">
    <source>
        <dbReference type="ARBA" id="ARBA00001946"/>
    </source>
</evidence>
<evidence type="ECO:0000313" key="6">
    <source>
        <dbReference type="Proteomes" id="UP001290455"/>
    </source>
</evidence>
<accession>A0ABU5IVQ6</accession>
<comment type="caution">
    <text evidence="5">The sequence shown here is derived from an EMBL/GenBank/DDBJ whole genome shotgun (WGS) entry which is preliminary data.</text>
</comment>
<evidence type="ECO:0000256" key="3">
    <source>
        <dbReference type="ARBA" id="ARBA00022801"/>
    </source>
</evidence>
<dbReference type="InterPro" id="IPR051400">
    <property type="entry name" value="HAD-like_hydrolase"/>
</dbReference>
<reference evidence="5 6" key="1">
    <citation type="submission" date="2023-11" db="EMBL/GenBank/DDBJ databases">
        <title>Bacillus jintuensis, isolated from a mudflat on the Beibu Gulf coast.</title>
        <authorList>
            <person name="Li M."/>
        </authorList>
    </citation>
    <scope>NUCLEOTIDE SEQUENCE [LARGE SCALE GENOMIC DNA]</scope>
    <source>
        <strain evidence="5 6">31A1R</strain>
    </source>
</reference>
<dbReference type="SFLD" id="SFLDS00003">
    <property type="entry name" value="Haloacid_Dehalogenase"/>
    <property type="match status" value="1"/>
</dbReference>
<gene>
    <name evidence="5" type="ORF">SM124_05680</name>
</gene>
<dbReference type="GO" id="GO:0016787">
    <property type="term" value="F:hydrolase activity"/>
    <property type="evidence" value="ECO:0007669"/>
    <property type="project" value="UniProtKB-KW"/>
</dbReference>
<dbReference type="NCBIfam" id="TIGR01509">
    <property type="entry name" value="HAD-SF-IA-v3"/>
    <property type="match status" value="1"/>
</dbReference>
<keyword evidence="6" id="KW-1185">Reference proteome</keyword>
<name>A0ABU5IVQ6_9BACI</name>
<dbReference type="PANTHER" id="PTHR46470">
    <property type="entry name" value="N-ACYLNEURAMINATE-9-PHOSPHATASE"/>
    <property type="match status" value="1"/>
</dbReference>
<dbReference type="SFLD" id="SFLDG01129">
    <property type="entry name" value="C1.5:_HAD__Beta-PGM__Phosphata"/>
    <property type="match status" value="1"/>
</dbReference>
<dbReference type="SFLD" id="SFLDG01135">
    <property type="entry name" value="C1.5.6:_HAD__Beta-PGM__Phospha"/>
    <property type="match status" value="1"/>
</dbReference>
<evidence type="ECO:0000256" key="2">
    <source>
        <dbReference type="ARBA" id="ARBA00022723"/>
    </source>
</evidence>
<dbReference type="InterPro" id="IPR036412">
    <property type="entry name" value="HAD-like_sf"/>
</dbReference>
<dbReference type="NCBIfam" id="TIGR01549">
    <property type="entry name" value="HAD-SF-IA-v1"/>
    <property type="match status" value="1"/>
</dbReference>
<dbReference type="InterPro" id="IPR041492">
    <property type="entry name" value="HAD_2"/>
</dbReference>
<dbReference type="Proteomes" id="UP001290455">
    <property type="component" value="Unassembled WGS sequence"/>
</dbReference>
<dbReference type="Pfam" id="PF13419">
    <property type="entry name" value="HAD_2"/>
    <property type="match status" value="1"/>
</dbReference>
<dbReference type="InterPro" id="IPR006439">
    <property type="entry name" value="HAD-SF_hydro_IA"/>
</dbReference>
<keyword evidence="4" id="KW-0460">Magnesium</keyword>
<sequence>MVKGVIFDLDGTLLDRESSLYDFLHYQHERLLEELGHIPIENYISRFIDLDGHGYVGKDKVYDQLVNEFCITKITSDHLLADYNEYFRYSCIPFSNLTRMLEGLRKNSIRLGMITNGIGQFQMENIKSLYIQEYFEAILISEWEGVKKPNPEIFHRALEKMNLSVNECVFIGDHPINDIEAAKAIGMKTIWIKNNQWGKAAADETIEDLAEIALILESWRQQKIETATPIR</sequence>
<dbReference type="RefSeq" id="WP_322445536.1">
    <property type="nucleotide sequence ID" value="NZ_JAXOFX010000003.1"/>
</dbReference>
<comment type="cofactor">
    <cofactor evidence="1">
        <name>Mg(2+)</name>
        <dbReference type="ChEBI" id="CHEBI:18420"/>
    </cofactor>
</comment>
<organism evidence="5 6">
    <name type="scientific">Robertmurraya mangrovi</name>
    <dbReference type="NCBI Taxonomy" id="3098077"/>
    <lineage>
        <taxon>Bacteria</taxon>
        <taxon>Bacillati</taxon>
        <taxon>Bacillota</taxon>
        <taxon>Bacilli</taxon>
        <taxon>Bacillales</taxon>
        <taxon>Bacillaceae</taxon>
        <taxon>Robertmurraya</taxon>
    </lineage>
</organism>
<dbReference type="SUPFAM" id="SSF56784">
    <property type="entry name" value="HAD-like"/>
    <property type="match status" value="1"/>
</dbReference>
<evidence type="ECO:0000313" key="5">
    <source>
        <dbReference type="EMBL" id="MDZ5471231.1"/>
    </source>
</evidence>
<protein>
    <submittedName>
        <fullName evidence="5">HAD family hydrolase</fullName>
    </submittedName>
</protein>
<dbReference type="NCBIfam" id="TIGR01662">
    <property type="entry name" value="HAD-SF-IIIA"/>
    <property type="match status" value="1"/>
</dbReference>
<proteinExistence type="predicted"/>
<evidence type="ECO:0000256" key="4">
    <source>
        <dbReference type="ARBA" id="ARBA00022842"/>
    </source>
</evidence>